<dbReference type="Proteomes" id="UP001188597">
    <property type="component" value="Unassembled WGS sequence"/>
</dbReference>
<keyword evidence="9 11" id="KW-1133">Transmembrane helix</keyword>
<dbReference type="FunFam" id="3.30.70.100:FF:000022">
    <property type="entry name" value="Putative cadmium/zinc-transporting ATPase 3"/>
    <property type="match status" value="1"/>
</dbReference>
<evidence type="ECO:0000256" key="7">
    <source>
        <dbReference type="ARBA" id="ARBA00022840"/>
    </source>
</evidence>
<evidence type="ECO:0000256" key="6">
    <source>
        <dbReference type="ARBA" id="ARBA00022741"/>
    </source>
</evidence>
<dbReference type="Pfam" id="PF00702">
    <property type="entry name" value="Hydrolase"/>
    <property type="match status" value="1"/>
</dbReference>
<feature type="transmembrane region" description="Helical" evidence="11">
    <location>
        <begin position="120"/>
        <end position="140"/>
    </location>
</feature>
<dbReference type="InterPro" id="IPR027256">
    <property type="entry name" value="P-typ_ATPase_IB"/>
</dbReference>
<dbReference type="InterPro" id="IPR051014">
    <property type="entry name" value="Cation_Transport_ATPase_IB"/>
</dbReference>
<feature type="transmembrane region" description="Helical" evidence="11">
    <location>
        <begin position="313"/>
        <end position="334"/>
    </location>
</feature>
<dbReference type="SUPFAM" id="SSF56784">
    <property type="entry name" value="HAD-like"/>
    <property type="match status" value="1"/>
</dbReference>
<proteinExistence type="inferred from homology"/>
<dbReference type="InterPro" id="IPR023299">
    <property type="entry name" value="ATPase_P-typ_cyto_dom_N"/>
</dbReference>
<dbReference type="InterPro" id="IPR036163">
    <property type="entry name" value="HMA_dom_sf"/>
</dbReference>
<dbReference type="InterPro" id="IPR001757">
    <property type="entry name" value="P_typ_ATPase"/>
</dbReference>
<dbReference type="SUPFAM" id="SSF81665">
    <property type="entry name" value="Calcium ATPase, transmembrane domain M"/>
    <property type="match status" value="1"/>
</dbReference>
<dbReference type="GO" id="GO:0009626">
    <property type="term" value="P:plant-type hypersensitive response"/>
    <property type="evidence" value="ECO:0007669"/>
    <property type="project" value="UniProtKB-KW"/>
</dbReference>
<dbReference type="SUPFAM" id="SSF55008">
    <property type="entry name" value="HMA, heavy metal-associated domain"/>
    <property type="match status" value="1"/>
</dbReference>
<evidence type="ECO:0000256" key="4">
    <source>
        <dbReference type="ARBA" id="ARBA00022692"/>
    </source>
</evidence>
<reference evidence="14" key="1">
    <citation type="submission" date="2022-12" db="EMBL/GenBank/DDBJ databases">
        <title>Draft genome assemblies for two species of Escallonia (Escalloniales).</title>
        <authorList>
            <person name="Chanderbali A."/>
            <person name="Dervinis C."/>
            <person name="Anghel I."/>
            <person name="Soltis D."/>
            <person name="Soltis P."/>
            <person name="Zapata F."/>
        </authorList>
    </citation>
    <scope>NUCLEOTIDE SEQUENCE</scope>
    <source>
        <strain evidence="14">UCBG64.0493</strain>
        <tissue evidence="14">Leaf</tissue>
    </source>
</reference>
<dbReference type="InterPro" id="IPR023298">
    <property type="entry name" value="ATPase_P-typ_TM_dom_sf"/>
</dbReference>
<dbReference type="Gene3D" id="3.30.70.100">
    <property type="match status" value="1"/>
</dbReference>
<comment type="caution">
    <text evidence="14">The sequence shown here is derived from an EMBL/GenBank/DDBJ whole genome shotgun (WGS) entry which is preliminary data.</text>
</comment>
<feature type="transmembrane region" description="Helical" evidence="11">
    <location>
        <begin position="652"/>
        <end position="671"/>
    </location>
</feature>
<dbReference type="InterPro" id="IPR036412">
    <property type="entry name" value="HAD-like_sf"/>
</dbReference>
<evidence type="ECO:0000256" key="3">
    <source>
        <dbReference type="ARBA" id="ARBA00006024"/>
    </source>
</evidence>
<feature type="transmembrane region" description="Helical" evidence="11">
    <location>
        <begin position="97"/>
        <end position="114"/>
    </location>
</feature>
<dbReference type="Gene3D" id="3.40.50.1000">
    <property type="entry name" value="HAD superfamily/HAD-like"/>
    <property type="match status" value="1"/>
</dbReference>
<dbReference type="FunFam" id="2.70.150.10:FF:000002">
    <property type="entry name" value="Copper-transporting ATPase 1, putative"/>
    <property type="match status" value="1"/>
</dbReference>
<evidence type="ECO:0000256" key="5">
    <source>
        <dbReference type="ARBA" id="ARBA00022723"/>
    </source>
</evidence>
<dbReference type="InterPro" id="IPR059000">
    <property type="entry name" value="ATPase_P-type_domA"/>
</dbReference>
<gene>
    <name evidence="14" type="ORF">RJ639_025886</name>
</gene>
<evidence type="ECO:0000256" key="9">
    <source>
        <dbReference type="ARBA" id="ARBA00022989"/>
    </source>
</evidence>
<feature type="region of interest" description="Disordered" evidence="12">
    <location>
        <begin position="706"/>
        <end position="734"/>
    </location>
</feature>
<evidence type="ECO:0000256" key="12">
    <source>
        <dbReference type="SAM" id="MobiDB-lite"/>
    </source>
</evidence>
<dbReference type="Gene3D" id="2.70.150.10">
    <property type="entry name" value="Calcium-transporting ATPase, cytoplasmic transduction domain A"/>
    <property type="match status" value="1"/>
</dbReference>
<dbReference type="Gene3D" id="3.40.1110.10">
    <property type="entry name" value="Calcium-transporting ATPase, cytoplasmic domain N"/>
    <property type="match status" value="1"/>
</dbReference>
<dbReference type="NCBIfam" id="TIGR01494">
    <property type="entry name" value="ATPase_P-type"/>
    <property type="match status" value="1"/>
</dbReference>
<dbReference type="SUPFAM" id="SSF81653">
    <property type="entry name" value="Calcium ATPase, transduction domain A"/>
    <property type="match status" value="1"/>
</dbReference>
<dbReference type="PROSITE" id="PS01229">
    <property type="entry name" value="COF_2"/>
    <property type="match status" value="1"/>
</dbReference>
<sequence>MAGAGEKKGGNKMQKSYFDVLGICCSSEVPMIEKMLKPLEGVKDVSVVVPSRTVIVVHDSLIISQVQIVKVLNQARLEANIRLYGGKSYRKKWPSPFAVACGVLLLLSFLKYVYRPFQWLALGAVAVGIFPIVLKALAALRSFRLDINILMLIAGSIVLKDYWEAGTIVFLFTTAEWLESRASHKATAVMSSLVNIVPQRALLAETGEAVDAASVMVNTILAVRAGEIIPIDGIVVEGNCEVDEKTLTGESFPAAKQVDSIVWAGTINLNGYITVKTTALAEDSVVSRMAKLVEDAQNNKSKTQTFIENCAKYYTPAVVVISTCLAVIPAALRLRNRTEWYHLALVVLVSACPCALILSTPVATFCALSMAATSGLLVKGAEYLETLARVRIMAFDKTGTITRGEFTVADFKSLLEDVDLNALLYWVSSVESKSSHPMAAALIDYAHSHSLEPKPDQVEEFQDFPGEGIYGKIDGKDLYVGNRKIAIRAGCAAVPTSEGTDDKEGKSIGYIFLGSSLSGIFSISDICRTGVQEAIKELKSMGIKTAMLTGDSCAAAKHAEDQLNGALDVVHAELLPQDKARIIKEFQKEAPTAMIGDGVNDAAALATADIGISMGISGSALATETGNIILMSNDIRKIPKAARLARRTRRKVIENVVLAISTKAGIIALAIAGHPLVWAAVLADVGTCLLVILNSMLLLRGTSQTSGRKFSKSSCERHGHKHGCSTAGSDSSHTHKRCCSGTEAQKKSIPEKCSSKKCPPKCVSNHASSMSSGNKNSDSGHKHNSCAHFEKVRDGKHPGHGKDTGPCSVHNHGYMDDLQHCCPRIEAQAEDNPQKCSSGMFAPGCQSRDLPSVLRHDDVGQTREAKQQQSVDNHICTVPPIRSSHKHQHCCSSSAVEKKWTPQKQSLEICPQTYISSPSSSVPCEKKYLDPADQEQSSSFYSHKPHQAKLADHSSCDILLEDRRQHGVNNRTCPNSIETHHDCVHNHLHREAESMRLHSTVCVDSDHSVGFSETNQHMASDNHCHSNHCITNHLQHYITEEEIGNIVKTCCKYHLSQDQKVQSKFQNQCKEYDSSLHSDTNHLECTAIRACMSLEKRQAGACCKSYREGSCSTHFRASFKGGLSEIVIE</sequence>
<keyword evidence="6 11" id="KW-0547">Nucleotide-binding</keyword>
<dbReference type="InterPro" id="IPR018303">
    <property type="entry name" value="ATPase_P-typ_P_site"/>
</dbReference>
<feature type="transmembrane region" description="Helical" evidence="11">
    <location>
        <begin position="677"/>
        <end position="699"/>
    </location>
</feature>
<dbReference type="SFLD" id="SFLDF00027">
    <property type="entry name" value="p-type_atpase"/>
    <property type="match status" value="1"/>
</dbReference>
<dbReference type="NCBIfam" id="TIGR01525">
    <property type="entry name" value="ATPase-IB_hvy"/>
    <property type="match status" value="1"/>
</dbReference>
<dbReference type="InterPro" id="IPR006121">
    <property type="entry name" value="HMA_dom"/>
</dbReference>
<organism evidence="14 15">
    <name type="scientific">Escallonia herrerae</name>
    <dbReference type="NCBI Taxonomy" id="1293975"/>
    <lineage>
        <taxon>Eukaryota</taxon>
        <taxon>Viridiplantae</taxon>
        <taxon>Streptophyta</taxon>
        <taxon>Embryophyta</taxon>
        <taxon>Tracheophyta</taxon>
        <taxon>Spermatophyta</taxon>
        <taxon>Magnoliopsida</taxon>
        <taxon>eudicotyledons</taxon>
        <taxon>Gunneridae</taxon>
        <taxon>Pentapetalae</taxon>
        <taxon>asterids</taxon>
        <taxon>campanulids</taxon>
        <taxon>Escalloniales</taxon>
        <taxon>Escalloniaceae</taxon>
        <taxon>Escallonia</taxon>
    </lineage>
</organism>
<keyword evidence="5 11" id="KW-0479">Metal-binding</keyword>
<dbReference type="SFLD" id="SFLDG00002">
    <property type="entry name" value="C1.7:_P-type_atpase_like"/>
    <property type="match status" value="1"/>
</dbReference>
<dbReference type="Pfam" id="PF00122">
    <property type="entry name" value="E1-E2_ATPase"/>
    <property type="match status" value="1"/>
</dbReference>
<evidence type="ECO:0000313" key="15">
    <source>
        <dbReference type="Proteomes" id="UP001188597"/>
    </source>
</evidence>
<evidence type="ECO:0000256" key="1">
    <source>
        <dbReference type="ARBA" id="ARBA00004141"/>
    </source>
</evidence>
<evidence type="ECO:0000259" key="13">
    <source>
        <dbReference type="PROSITE" id="PS50846"/>
    </source>
</evidence>
<keyword evidence="4 11" id="KW-0812">Transmembrane</keyword>
<evidence type="ECO:0000256" key="10">
    <source>
        <dbReference type="ARBA" id="ARBA00023136"/>
    </source>
</evidence>
<dbReference type="PROSITE" id="PS00154">
    <property type="entry name" value="ATPASE_E1_E2"/>
    <property type="match status" value="1"/>
</dbReference>
<dbReference type="PROSITE" id="PS50846">
    <property type="entry name" value="HMA_2"/>
    <property type="match status" value="1"/>
</dbReference>
<dbReference type="PANTHER" id="PTHR48085:SF5">
    <property type="entry name" value="CADMIUM_ZINC-TRANSPORTING ATPASE HMA4-RELATED"/>
    <property type="match status" value="1"/>
</dbReference>
<dbReference type="FunFam" id="3.40.1110.10:FF:000043">
    <property type="entry name" value="Putative cadmium/zinc-transporting ATPase 3"/>
    <property type="match status" value="1"/>
</dbReference>
<feature type="domain" description="HMA" evidence="13">
    <location>
        <begin position="14"/>
        <end position="80"/>
    </location>
</feature>
<keyword evidence="7 11" id="KW-0067">ATP-binding</keyword>
<evidence type="ECO:0000256" key="11">
    <source>
        <dbReference type="RuleBase" id="RU362081"/>
    </source>
</evidence>
<dbReference type="GO" id="GO:0016887">
    <property type="term" value="F:ATP hydrolysis activity"/>
    <property type="evidence" value="ECO:0007669"/>
    <property type="project" value="InterPro"/>
</dbReference>
<keyword evidence="10 11" id="KW-0472">Membrane</keyword>
<dbReference type="InterPro" id="IPR008250">
    <property type="entry name" value="ATPase_P-typ_transduc_dom_A_sf"/>
</dbReference>
<dbReference type="AlphaFoldDB" id="A0AA89ACR8"/>
<evidence type="ECO:0000256" key="2">
    <source>
        <dbReference type="ARBA" id="ARBA00004170"/>
    </source>
</evidence>
<dbReference type="PANTHER" id="PTHR48085">
    <property type="entry name" value="CADMIUM/ZINC-TRANSPORTING ATPASE HMA2-RELATED"/>
    <property type="match status" value="1"/>
</dbReference>
<evidence type="ECO:0000256" key="8">
    <source>
        <dbReference type="ARBA" id="ARBA00022967"/>
    </source>
</evidence>
<dbReference type="GO" id="GO:0019829">
    <property type="term" value="F:ATPase-coupled monoatomic cation transmembrane transporter activity"/>
    <property type="evidence" value="ECO:0007669"/>
    <property type="project" value="InterPro"/>
</dbReference>
<accession>A0AA89ACR8</accession>
<keyword evidence="15" id="KW-1185">Reference proteome</keyword>
<dbReference type="SFLD" id="SFLDS00003">
    <property type="entry name" value="Haloacid_Dehalogenase"/>
    <property type="match status" value="1"/>
</dbReference>
<comment type="similarity">
    <text evidence="3 11">Belongs to the cation transport ATPase (P-type) (TC 3.A.3) family. Type IB subfamily.</text>
</comment>
<dbReference type="InterPro" id="IPR023214">
    <property type="entry name" value="HAD_sf"/>
</dbReference>
<evidence type="ECO:0000313" key="14">
    <source>
        <dbReference type="EMBL" id="KAK2997481.1"/>
    </source>
</evidence>
<dbReference type="CDD" id="cd02079">
    <property type="entry name" value="P-type_ATPase_HM"/>
    <property type="match status" value="1"/>
</dbReference>
<comment type="subcellular location">
    <subcellularLocation>
        <location evidence="1">Membrane</location>
        <topology evidence="1">Multi-pass membrane protein</topology>
    </subcellularLocation>
    <subcellularLocation>
        <location evidence="2">Membrane</location>
        <topology evidence="2">Peripheral membrane protein</topology>
    </subcellularLocation>
</comment>
<dbReference type="InterPro" id="IPR044492">
    <property type="entry name" value="P_typ_ATPase_HD_dom"/>
</dbReference>
<feature type="transmembrane region" description="Helical" evidence="11">
    <location>
        <begin position="340"/>
        <end position="368"/>
    </location>
</feature>
<name>A0AA89ACR8_9ASTE</name>
<dbReference type="PRINTS" id="PR00119">
    <property type="entry name" value="CATATPASE"/>
</dbReference>
<dbReference type="GO" id="GO:0016020">
    <property type="term" value="C:membrane"/>
    <property type="evidence" value="ECO:0007669"/>
    <property type="project" value="UniProtKB-SubCell"/>
</dbReference>
<keyword evidence="8" id="KW-1278">Translocase</keyword>
<protein>
    <recommendedName>
        <fullName evidence="13">HMA domain-containing protein</fullName>
    </recommendedName>
</protein>
<dbReference type="EMBL" id="JAVXUP010004170">
    <property type="protein sequence ID" value="KAK2997481.1"/>
    <property type="molecule type" value="Genomic_DNA"/>
</dbReference>
<dbReference type="GO" id="GO:0046872">
    <property type="term" value="F:metal ion binding"/>
    <property type="evidence" value="ECO:0007669"/>
    <property type="project" value="UniProtKB-KW"/>
</dbReference>
<dbReference type="GO" id="GO:0005524">
    <property type="term" value="F:ATP binding"/>
    <property type="evidence" value="ECO:0007669"/>
    <property type="project" value="UniProtKB-UniRule"/>
</dbReference>
<dbReference type="CDD" id="cd00371">
    <property type="entry name" value="HMA"/>
    <property type="match status" value="1"/>
</dbReference>